<dbReference type="Proteomes" id="UP001605036">
    <property type="component" value="Unassembled WGS sequence"/>
</dbReference>
<protein>
    <submittedName>
        <fullName evidence="2">Uncharacterized protein</fullName>
    </submittedName>
</protein>
<comment type="caution">
    <text evidence="2">The sequence shown here is derived from an EMBL/GenBank/DDBJ whole genome shotgun (WGS) entry which is preliminary data.</text>
</comment>
<feature type="compositionally biased region" description="Polar residues" evidence="1">
    <location>
        <begin position="94"/>
        <end position="109"/>
    </location>
</feature>
<feature type="region of interest" description="Disordered" evidence="1">
    <location>
        <begin position="60"/>
        <end position="109"/>
    </location>
</feature>
<dbReference type="EMBL" id="JBHFFA010000007">
    <property type="protein sequence ID" value="KAL2613083.1"/>
    <property type="molecule type" value="Genomic_DNA"/>
</dbReference>
<evidence type="ECO:0000313" key="3">
    <source>
        <dbReference type="Proteomes" id="UP001605036"/>
    </source>
</evidence>
<reference evidence="2 3" key="1">
    <citation type="submission" date="2024-09" db="EMBL/GenBank/DDBJ databases">
        <title>Chromosome-scale assembly of Riccia fluitans.</title>
        <authorList>
            <person name="Paukszto L."/>
            <person name="Sawicki J."/>
            <person name="Karawczyk K."/>
            <person name="Piernik-Szablinska J."/>
            <person name="Szczecinska M."/>
            <person name="Mazdziarz M."/>
        </authorList>
    </citation>
    <scope>NUCLEOTIDE SEQUENCE [LARGE SCALE GENOMIC DNA]</scope>
    <source>
        <strain evidence="2">Rf_01</strain>
        <tissue evidence="2">Aerial parts of the thallus</tissue>
    </source>
</reference>
<evidence type="ECO:0000256" key="1">
    <source>
        <dbReference type="SAM" id="MobiDB-lite"/>
    </source>
</evidence>
<accession>A0ABD1XWU0</accession>
<name>A0ABD1XWU0_9MARC</name>
<gene>
    <name evidence="2" type="ORF">R1flu_024775</name>
</gene>
<organism evidence="2 3">
    <name type="scientific">Riccia fluitans</name>
    <dbReference type="NCBI Taxonomy" id="41844"/>
    <lineage>
        <taxon>Eukaryota</taxon>
        <taxon>Viridiplantae</taxon>
        <taxon>Streptophyta</taxon>
        <taxon>Embryophyta</taxon>
        <taxon>Marchantiophyta</taxon>
        <taxon>Marchantiopsida</taxon>
        <taxon>Marchantiidae</taxon>
        <taxon>Marchantiales</taxon>
        <taxon>Ricciaceae</taxon>
        <taxon>Riccia</taxon>
    </lineage>
</organism>
<feature type="compositionally biased region" description="Basic and acidic residues" evidence="1">
    <location>
        <begin position="77"/>
        <end position="93"/>
    </location>
</feature>
<sequence length="220" mass="24464">MPVKRILQSALNEIEAIAPRCKTEELVGWKTNRDALLRWSSSSRIVGKQLLQSTSYLRTPDYGEESTQEISLTSDQILDRNTQRADTDDRSDRNPNLTGAEYSSTSSNALSAQLSERLDPNREEATLQMRQDSRQSIRLGNPPLVPTRLSLQSFTCHYPPRVASSHVDISEGFEFSPDLPSSYYCSIGGIVRGNDHQGDCSSRIASSRRGKLDVDSPISS</sequence>
<evidence type="ECO:0000313" key="2">
    <source>
        <dbReference type="EMBL" id="KAL2613083.1"/>
    </source>
</evidence>
<dbReference type="AlphaFoldDB" id="A0ABD1XWU0"/>
<keyword evidence="3" id="KW-1185">Reference proteome</keyword>
<proteinExistence type="predicted"/>
<feature type="region of interest" description="Disordered" evidence="1">
    <location>
        <begin position="201"/>
        <end position="220"/>
    </location>
</feature>